<dbReference type="Gene3D" id="3.30.70.20">
    <property type="match status" value="1"/>
</dbReference>
<evidence type="ECO:0000259" key="7">
    <source>
        <dbReference type="Pfam" id="PF05187"/>
    </source>
</evidence>
<dbReference type="InterPro" id="IPR007859">
    <property type="entry name" value="ETF-QO/FixX_C"/>
</dbReference>
<keyword evidence="9" id="KW-1185">Reference proteome</keyword>
<dbReference type="EMBL" id="JACAZH010000042">
    <property type="protein sequence ID" value="KAF7335186.1"/>
    <property type="molecule type" value="Genomic_DNA"/>
</dbReference>
<comment type="caution">
    <text evidence="8">The sequence shown here is derived from an EMBL/GenBank/DDBJ whole genome shotgun (WGS) entry which is preliminary data.</text>
</comment>
<evidence type="ECO:0000256" key="4">
    <source>
        <dbReference type="ARBA" id="ARBA00023004"/>
    </source>
</evidence>
<evidence type="ECO:0000313" key="9">
    <source>
        <dbReference type="Proteomes" id="UP000623467"/>
    </source>
</evidence>
<dbReference type="Proteomes" id="UP000623467">
    <property type="component" value="Unassembled WGS sequence"/>
</dbReference>
<sequence>MLVLVTGHFPRFFRTDVVPSPPTTESTQPRPAPRGADRARQCRVVRGVAAARVSGVYDYVPDDGSRVVPGNAQDKDASNVGEEGGEEGWKGTKLVINAQNCIHSKLYDAKAPTQDITWTMPKSCGAVQYSEFEFEISPSFPTFLLFSRSLLLCCRMACRVAC</sequence>
<feature type="domain" description="ETF-QO/FixX C-terminal" evidence="7">
    <location>
        <begin position="86"/>
        <end position="129"/>
    </location>
</feature>
<evidence type="ECO:0000313" key="8">
    <source>
        <dbReference type="EMBL" id="KAF7335186.1"/>
    </source>
</evidence>
<organism evidence="8 9">
    <name type="scientific">Mycena sanguinolenta</name>
    <dbReference type="NCBI Taxonomy" id="230812"/>
    <lineage>
        <taxon>Eukaryota</taxon>
        <taxon>Fungi</taxon>
        <taxon>Dikarya</taxon>
        <taxon>Basidiomycota</taxon>
        <taxon>Agaricomycotina</taxon>
        <taxon>Agaricomycetes</taxon>
        <taxon>Agaricomycetidae</taxon>
        <taxon>Agaricales</taxon>
        <taxon>Marasmiineae</taxon>
        <taxon>Mycenaceae</taxon>
        <taxon>Mycena</taxon>
    </lineage>
</organism>
<keyword evidence="3" id="KW-0249">Electron transport</keyword>
<evidence type="ECO:0000256" key="6">
    <source>
        <dbReference type="SAM" id="MobiDB-lite"/>
    </source>
</evidence>
<accession>A0A8H7CG68</accession>
<reference evidence="8" key="1">
    <citation type="submission" date="2020-05" db="EMBL/GenBank/DDBJ databases">
        <title>Mycena genomes resolve the evolution of fungal bioluminescence.</title>
        <authorList>
            <person name="Tsai I.J."/>
        </authorList>
    </citation>
    <scope>NUCLEOTIDE SEQUENCE</scope>
    <source>
        <strain evidence="8">160909Yilan</strain>
    </source>
</reference>
<name>A0A8H7CG68_9AGAR</name>
<keyword evidence="2" id="KW-0479">Metal-binding</keyword>
<dbReference type="Pfam" id="PF05187">
    <property type="entry name" value="Fer4_ETF_QO"/>
    <property type="match status" value="1"/>
</dbReference>
<gene>
    <name evidence="8" type="ORF">MSAN_02351900</name>
</gene>
<proteinExistence type="predicted"/>
<dbReference type="GO" id="GO:0051536">
    <property type="term" value="F:iron-sulfur cluster binding"/>
    <property type="evidence" value="ECO:0007669"/>
    <property type="project" value="UniProtKB-KW"/>
</dbReference>
<evidence type="ECO:0000256" key="1">
    <source>
        <dbReference type="ARBA" id="ARBA00022448"/>
    </source>
</evidence>
<keyword evidence="1" id="KW-0813">Transport</keyword>
<dbReference type="AlphaFoldDB" id="A0A8H7CG68"/>
<dbReference type="GO" id="GO:0046872">
    <property type="term" value="F:metal ion binding"/>
    <property type="evidence" value="ECO:0007669"/>
    <property type="project" value="UniProtKB-KW"/>
</dbReference>
<dbReference type="OrthoDB" id="3044112at2759"/>
<evidence type="ECO:0000256" key="3">
    <source>
        <dbReference type="ARBA" id="ARBA00022982"/>
    </source>
</evidence>
<keyword evidence="8" id="KW-0830">Ubiquinone</keyword>
<keyword evidence="4" id="KW-0408">Iron</keyword>
<protein>
    <submittedName>
        <fullName evidence="8">Electron transfer flavoprotein-ubiquinone oxidoreductase</fullName>
    </submittedName>
</protein>
<feature type="region of interest" description="Disordered" evidence="6">
    <location>
        <begin position="14"/>
        <end position="40"/>
    </location>
</feature>
<keyword evidence="5" id="KW-0411">Iron-sulfur</keyword>
<evidence type="ECO:0000256" key="5">
    <source>
        <dbReference type="ARBA" id="ARBA00023014"/>
    </source>
</evidence>
<evidence type="ECO:0000256" key="2">
    <source>
        <dbReference type="ARBA" id="ARBA00022723"/>
    </source>
</evidence>